<accession>A0A7H4LGR7</accession>
<keyword evidence="8" id="KW-0812">Transmembrane</keyword>
<feature type="transmembrane region" description="Helical" evidence="8">
    <location>
        <begin position="12"/>
        <end position="29"/>
    </location>
</feature>
<reference evidence="10 11" key="1">
    <citation type="submission" date="2018-05" db="EMBL/GenBank/DDBJ databases">
        <authorList>
            <person name="Thind KAUR A."/>
        </authorList>
    </citation>
    <scope>NUCLEOTIDE SEQUENCE [LARGE SCALE GENOMIC DNA]</scope>
</reference>
<evidence type="ECO:0000313" key="11">
    <source>
        <dbReference type="Proteomes" id="UP000280104"/>
    </source>
</evidence>
<dbReference type="AlphaFoldDB" id="A0A7H4LGR7"/>
<dbReference type="Proteomes" id="UP000280104">
    <property type="component" value="Chromosome II"/>
</dbReference>
<dbReference type="Pfam" id="PF17917">
    <property type="entry name" value="RT_RNaseH"/>
    <property type="match status" value="1"/>
</dbReference>
<evidence type="ECO:0000256" key="6">
    <source>
        <dbReference type="ARBA" id="ARBA00022918"/>
    </source>
</evidence>
<dbReference type="GO" id="GO:0016787">
    <property type="term" value="F:hydrolase activity"/>
    <property type="evidence" value="ECO:0007669"/>
    <property type="project" value="UniProtKB-KW"/>
</dbReference>
<feature type="compositionally biased region" description="Low complexity" evidence="7">
    <location>
        <begin position="173"/>
        <end position="190"/>
    </location>
</feature>
<evidence type="ECO:0000256" key="2">
    <source>
        <dbReference type="ARBA" id="ARBA00022695"/>
    </source>
</evidence>
<dbReference type="InterPro" id="IPR043502">
    <property type="entry name" value="DNA/RNA_pol_sf"/>
</dbReference>
<evidence type="ECO:0000256" key="8">
    <source>
        <dbReference type="SAM" id="Phobius"/>
    </source>
</evidence>
<evidence type="ECO:0000256" key="5">
    <source>
        <dbReference type="ARBA" id="ARBA00022801"/>
    </source>
</evidence>
<feature type="domain" description="Reverse transcriptase RNase H-like" evidence="9">
    <location>
        <begin position="108"/>
        <end position="157"/>
    </location>
</feature>
<evidence type="ECO:0000256" key="7">
    <source>
        <dbReference type="SAM" id="MobiDB-lite"/>
    </source>
</evidence>
<dbReference type="EMBL" id="LS480641">
    <property type="protein sequence ID" value="SPT17805.1"/>
    <property type="molecule type" value="Genomic_DNA"/>
</dbReference>
<proteinExistence type="predicted"/>
<keyword evidence="8" id="KW-0472">Membrane</keyword>
<evidence type="ECO:0000256" key="4">
    <source>
        <dbReference type="ARBA" id="ARBA00022759"/>
    </source>
</evidence>
<name>A0A7H4LGR7_WHEAT</name>
<keyword evidence="5" id="KW-0378">Hydrolase</keyword>
<evidence type="ECO:0000256" key="1">
    <source>
        <dbReference type="ARBA" id="ARBA00022679"/>
    </source>
</evidence>
<feature type="region of interest" description="Disordered" evidence="7">
    <location>
        <begin position="165"/>
        <end position="222"/>
    </location>
</feature>
<keyword evidence="4" id="KW-0255">Endonuclease</keyword>
<feature type="region of interest" description="Disordered" evidence="7">
    <location>
        <begin position="30"/>
        <end position="98"/>
    </location>
</feature>
<dbReference type="GO" id="GO:0003964">
    <property type="term" value="F:RNA-directed DNA polymerase activity"/>
    <property type="evidence" value="ECO:0007669"/>
    <property type="project" value="UniProtKB-KW"/>
</dbReference>
<dbReference type="GO" id="GO:0004519">
    <property type="term" value="F:endonuclease activity"/>
    <property type="evidence" value="ECO:0007669"/>
    <property type="project" value="UniProtKB-KW"/>
</dbReference>
<evidence type="ECO:0000259" key="9">
    <source>
        <dbReference type="Pfam" id="PF17917"/>
    </source>
</evidence>
<organism evidence="10 11">
    <name type="scientific">Triticum aestivum</name>
    <name type="common">Wheat</name>
    <dbReference type="NCBI Taxonomy" id="4565"/>
    <lineage>
        <taxon>Eukaryota</taxon>
        <taxon>Viridiplantae</taxon>
        <taxon>Streptophyta</taxon>
        <taxon>Embryophyta</taxon>
        <taxon>Tracheophyta</taxon>
        <taxon>Spermatophyta</taxon>
        <taxon>Magnoliopsida</taxon>
        <taxon>Liliopsida</taxon>
        <taxon>Poales</taxon>
        <taxon>Poaceae</taxon>
        <taxon>BOP clade</taxon>
        <taxon>Pooideae</taxon>
        <taxon>Triticodae</taxon>
        <taxon>Triticeae</taxon>
        <taxon>Triticinae</taxon>
        <taxon>Triticum</taxon>
    </lineage>
</organism>
<keyword evidence="8" id="KW-1133">Transmembrane helix</keyword>
<dbReference type="InterPro" id="IPR041373">
    <property type="entry name" value="RT_RNaseH"/>
</dbReference>
<evidence type="ECO:0000256" key="3">
    <source>
        <dbReference type="ARBA" id="ARBA00022722"/>
    </source>
</evidence>
<evidence type="ECO:0000313" key="10">
    <source>
        <dbReference type="EMBL" id="SPT17805.1"/>
    </source>
</evidence>
<keyword evidence="3" id="KW-0540">Nuclease</keyword>
<sequence>MVAPQPLEPLVLYLAATPYFTSAALVAVREERRAKDTSRQAASSAGAAKDPEDSARAAATPARDRAQQDGAPGPAEAPTGDQALGASSPQGACQPPEAASLANAPALVEHPVYFVSTVLRDARERYLMPQKLLLALVVASRNPRHYFQGHPIKVVSAYPLERVLRSPTPPGESRSGTSSYRHSSWSSARPRSSRGLRSLTLWRNGRTPRSSKKARIDPSRQG</sequence>
<dbReference type="SUPFAM" id="SSF56672">
    <property type="entry name" value="DNA/RNA polymerases"/>
    <property type="match status" value="1"/>
</dbReference>
<gene>
    <name evidence="10" type="ORF">CAMPLR22A2D_LOCUS2415</name>
</gene>
<keyword evidence="1" id="KW-0808">Transferase</keyword>
<keyword evidence="2" id="KW-0548">Nucleotidyltransferase</keyword>
<keyword evidence="6" id="KW-0695">RNA-directed DNA polymerase</keyword>
<protein>
    <recommendedName>
        <fullName evidence="9">Reverse transcriptase RNase H-like domain-containing protein</fullName>
    </recommendedName>
</protein>